<protein>
    <submittedName>
        <fullName evidence="2">Uncharacterized protein</fullName>
    </submittedName>
</protein>
<evidence type="ECO:0000256" key="1">
    <source>
        <dbReference type="SAM" id="MobiDB-lite"/>
    </source>
</evidence>
<feature type="compositionally biased region" description="Polar residues" evidence="1">
    <location>
        <begin position="28"/>
        <end position="55"/>
    </location>
</feature>
<feature type="region of interest" description="Disordered" evidence="1">
    <location>
        <begin position="15"/>
        <end position="73"/>
    </location>
</feature>
<feature type="non-terminal residue" evidence="2">
    <location>
        <position position="1"/>
    </location>
</feature>
<feature type="non-terminal residue" evidence="2">
    <location>
        <position position="73"/>
    </location>
</feature>
<gene>
    <name evidence="2" type="primary">ORF504</name>
</gene>
<organism evidence="2">
    <name type="scientific">Arion vulgaris</name>
    <dbReference type="NCBI Taxonomy" id="1028688"/>
    <lineage>
        <taxon>Eukaryota</taxon>
        <taxon>Metazoa</taxon>
        <taxon>Spiralia</taxon>
        <taxon>Lophotrochozoa</taxon>
        <taxon>Mollusca</taxon>
        <taxon>Gastropoda</taxon>
        <taxon>Heterobranchia</taxon>
        <taxon>Euthyneura</taxon>
        <taxon>Panpulmonata</taxon>
        <taxon>Eupulmonata</taxon>
        <taxon>Stylommatophora</taxon>
        <taxon>Helicina</taxon>
        <taxon>Arionoidea</taxon>
        <taxon>Arionidae</taxon>
        <taxon>Arion</taxon>
    </lineage>
</organism>
<dbReference type="EMBL" id="HACG01000210">
    <property type="protein sequence ID" value="CEK47075.1"/>
    <property type="molecule type" value="Transcribed_RNA"/>
</dbReference>
<name>A0A0B6XUW6_9EUPU</name>
<sequence length="73" mass="8130">FAYSQYDLCERPSILSNTPMNISKHKPSMNNVPPTVASVSSISEFNLTSGDTQEGSMVDEKHRQISTEKQQLV</sequence>
<reference evidence="2" key="1">
    <citation type="submission" date="2014-12" db="EMBL/GenBank/DDBJ databases">
        <title>Insight into the proteome of Arion vulgaris.</title>
        <authorList>
            <person name="Aradska J."/>
            <person name="Bulat T."/>
            <person name="Smidak R."/>
            <person name="Sarate P."/>
            <person name="Gangsoo J."/>
            <person name="Sialana F."/>
            <person name="Bilban M."/>
            <person name="Lubec G."/>
        </authorList>
    </citation>
    <scope>NUCLEOTIDE SEQUENCE</scope>
    <source>
        <tissue evidence="2">Skin</tissue>
    </source>
</reference>
<dbReference type="AlphaFoldDB" id="A0A0B6XUW6"/>
<proteinExistence type="predicted"/>
<evidence type="ECO:0000313" key="2">
    <source>
        <dbReference type="EMBL" id="CEK47075.1"/>
    </source>
</evidence>
<accession>A0A0B6XUW6</accession>